<dbReference type="SUPFAM" id="SSF55874">
    <property type="entry name" value="ATPase domain of HSP90 chaperone/DNA topoisomerase II/histidine kinase"/>
    <property type="match status" value="1"/>
</dbReference>
<evidence type="ECO:0000259" key="10">
    <source>
        <dbReference type="PROSITE" id="PS50110"/>
    </source>
</evidence>
<dbReference type="CDD" id="cd16922">
    <property type="entry name" value="HATPase_EvgS-ArcB-TorS-like"/>
    <property type="match status" value="1"/>
</dbReference>
<keyword evidence="8" id="KW-0812">Transmembrane</keyword>
<dbReference type="InterPro" id="IPR036890">
    <property type="entry name" value="HATPase_C_sf"/>
</dbReference>
<proteinExistence type="predicted"/>
<feature type="compositionally biased region" description="Polar residues" evidence="7">
    <location>
        <begin position="793"/>
        <end position="805"/>
    </location>
</feature>
<feature type="domain" description="Histidine kinase" evidence="9">
    <location>
        <begin position="583"/>
        <end position="920"/>
    </location>
</feature>
<keyword evidence="12" id="KW-1185">Reference proteome</keyword>
<dbReference type="SUPFAM" id="SSF47384">
    <property type="entry name" value="Homodimeric domain of signal transducing histidine kinase"/>
    <property type="match status" value="1"/>
</dbReference>
<evidence type="ECO:0000256" key="8">
    <source>
        <dbReference type="SAM" id="Phobius"/>
    </source>
</evidence>
<dbReference type="InterPro" id="IPR003661">
    <property type="entry name" value="HisK_dim/P_dom"/>
</dbReference>
<evidence type="ECO:0000256" key="1">
    <source>
        <dbReference type="ARBA" id="ARBA00000085"/>
    </source>
</evidence>
<accession>A0ABR4PGU0</accession>
<gene>
    <name evidence="11" type="ORF">PVAG01_06639</name>
</gene>
<dbReference type="SMART" id="SM00387">
    <property type="entry name" value="HATPase_c"/>
    <property type="match status" value="1"/>
</dbReference>
<dbReference type="Gene3D" id="3.30.565.10">
    <property type="entry name" value="Histidine kinase-like ATPase, C-terminal domain"/>
    <property type="match status" value="1"/>
</dbReference>
<dbReference type="InterPro" id="IPR003594">
    <property type="entry name" value="HATPase_dom"/>
</dbReference>
<feature type="domain" description="Response regulatory" evidence="10">
    <location>
        <begin position="1029"/>
        <end position="1149"/>
    </location>
</feature>
<evidence type="ECO:0000256" key="2">
    <source>
        <dbReference type="ARBA" id="ARBA00012438"/>
    </source>
</evidence>
<dbReference type="InterPro" id="IPR001789">
    <property type="entry name" value="Sig_transdc_resp-reg_receiver"/>
</dbReference>
<dbReference type="Pfam" id="PF00072">
    <property type="entry name" value="Response_reg"/>
    <property type="match status" value="1"/>
</dbReference>
<evidence type="ECO:0000256" key="3">
    <source>
        <dbReference type="ARBA" id="ARBA00022553"/>
    </source>
</evidence>
<keyword evidence="4" id="KW-0808">Transferase</keyword>
<feature type="region of interest" description="Disordered" evidence="7">
    <location>
        <begin position="926"/>
        <end position="978"/>
    </location>
</feature>
<dbReference type="Pfam" id="PF02518">
    <property type="entry name" value="HATPase_c"/>
    <property type="match status" value="1"/>
</dbReference>
<name>A0ABR4PGU0_9HELO</name>
<keyword evidence="5 11" id="KW-0418">Kinase</keyword>
<dbReference type="EC" id="2.7.13.3" evidence="2"/>
<evidence type="ECO:0000256" key="7">
    <source>
        <dbReference type="SAM" id="MobiDB-lite"/>
    </source>
</evidence>
<dbReference type="EMBL" id="JBFCZG010000005">
    <property type="protein sequence ID" value="KAL3422483.1"/>
    <property type="molecule type" value="Genomic_DNA"/>
</dbReference>
<evidence type="ECO:0000259" key="9">
    <source>
        <dbReference type="PROSITE" id="PS50109"/>
    </source>
</evidence>
<evidence type="ECO:0000256" key="5">
    <source>
        <dbReference type="ARBA" id="ARBA00022777"/>
    </source>
</evidence>
<dbReference type="InterPro" id="IPR036097">
    <property type="entry name" value="HisK_dim/P_sf"/>
</dbReference>
<dbReference type="CDD" id="cd17546">
    <property type="entry name" value="REC_hyHK_CKI1_RcsC-like"/>
    <property type="match status" value="1"/>
</dbReference>
<keyword evidence="8" id="KW-0472">Membrane</keyword>
<dbReference type="PANTHER" id="PTHR43047">
    <property type="entry name" value="TWO-COMPONENT HISTIDINE PROTEIN KINASE"/>
    <property type="match status" value="1"/>
</dbReference>
<dbReference type="Gene3D" id="3.40.50.2300">
    <property type="match status" value="1"/>
</dbReference>
<feature type="transmembrane region" description="Helical" evidence="8">
    <location>
        <begin position="400"/>
        <end position="422"/>
    </location>
</feature>
<comment type="caution">
    <text evidence="11">The sequence shown here is derived from an EMBL/GenBank/DDBJ whole genome shotgun (WGS) entry which is preliminary data.</text>
</comment>
<dbReference type="Proteomes" id="UP001629113">
    <property type="component" value="Unassembled WGS sequence"/>
</dbReference>
<dbReference type="InterPro" id="IPR005467">
    <property type="entry name" value="His_kinase_dom"/>
</dbReference>
<dbReference type="SMART" id="SM00388">
    <property type="entry name" value="HisKA"/>
    <property type="match status" value="1"/>
</dbReference>
<dbReference type="Pfam" id="PF00512">
    <property type="entry name" value="HisKA"/>
    <property type="match status" value="1"/>
</dbReference>
<dbReference type="PROSITE" id="PS50109">
    <property type="entry name" value="HIS_KIN"/>
    <property type="match status" value="1"/>
</dbReference>
<dbReference type="CDD" id="cd00082">
    <property type="entry name" value="HisKA"/>
    <property type="match status" value="1"/>
</dbReference>
<dbReference type="PROSITE" id="PS50110">
    <property type="entry name" value="RESPONSE_REGULATORY"/>
    <property type="match status" value="1"/>
</dbReference>
<dbReference type="Gene3D" id="1.10.287.130">
    <property type="match status" value="1"/>
</dbReference>
<evidence type="ECO:0000313" key="11">
    <source>
        <dbReference type="EMBL" id="KAL3422483.1"/>
    </source>
</evidence>
<reference evidence="11 12" key="1">
    <citation type="submission" date="2024-06" db="EMBL/GenBank/DDBJ databases">
        <title>Complete genome of Phlyctema vagabunda strain 19-DSS-EL-015.</title>
        <authorList>
            <person name="Fiorenzani C."/>
        </authorList>
    </citation>
    <scope>NUCLEOTIDE SEQUENCE [LARGE SCALE GENOMIC DNA]</scope>
    <source>
        <strain evidence="11 12">19-DSS-EL-015</strain>
    </source>
</reference>
<feature type="compositionally biased region" description="Basic residues" evidence="7">
    <location>
        <begin position="771"/>
        <end position="785"/>
    </location>
</feature>
<feature type="modified residue" description="4-aspartylphosphate" evidence="6">
    <location>
        <position position="1084"/>
    </location>
</feature>
<feature type="compositionally biased region" description="Polar residues" evidence="7">
    <location>
        <begin position="1177"/>
        <end position="1198"/>
    </location>
</feature>
<evidence type="ECO:0000313" key="12">
    <source>
        <dbReference type="Proteomes" id="UP001629113"/>
    </source>
</evidence>
<protein>
    <recommendedName>
        <fullName evidence="2">histidine kinase</fullName>
        <ecNumber evidence="2">2.7.13.3</ecNumber>
    </recommendedName>
</protein>
<comment type="catalytic activity">
    <reaction evidence="1">
        <text>ATP + protein L-histidine = ADP + protein N-phospho-L-histidine.</text>
        <dbReference type="EC" id="2.7.13.3"/>
    </reaction>
</comment>
<keyword evidence="8" id="KW-1133">Transmembrane helix</keyword>
<feature type="region of interest" description="Disordered" evidence="7">
    <location>
        <begin position="751"/>
        <end position="839"/>
    </location>
</feature>
<dbReference type="SUPFAM" id="SSF52172">
    <property type="entry name" value="CheY-like"/>
    <property type="match status" value="1"/>
</dbReference>
<organism evidence="11 12">
    <name type="scientific">Phlyctema vagabunda</name>
    <dbReference type="NCBI Taxonomy" id="108571"/>
    <lineage>
        <taxon>Eukaryota</taxon>
        <taxon>Fungi</taxon>
        <taxon>Dikarya</taxon>
        <taxon>Ascomycota</taxon>
        <taxon>Pezizomycotina</taxon>
        <taxon>Leotiomycetes</taxon>
        <taxon>Helotiales</taxon>
        <taxon>Dermateaceae</taxon>
        <taxon>Phlyctema</taxon>
    </lineage>
</organism>
<dbReference type="GO" id="GO:0016301">
    <property type="term" value="F:kinase activity"/>
    <property type="evidence" value="ECO:0007669"/>
    <property type="project" value="UniProtKB-KW"/>
</dbReference>
<dbReference type="InterPro" id="IPR004358">
    <property type="entry name" value="Sig_transdc_His_kin-like_C"/>
</dbReference>
<dbReference type="InterPro" id="IPR011006">
    <property type="entry name" value="CheY-like_superfamily"/>
</dbReference>
<dbReference type="PANTHER" id="PTHR43047:SF72">
    <property type="entry name" value="OSMOSENSING HISTIDINE PROTEIN KINASE SLN1"/>
    <property type="match status" value="1"/>
</dbReference>
<evidence type="ECO:0000256" key="4">
    <source>
        <dbReference type="ARBA" id="ARBA00022679"/>
    </source>
</evidence>
<keyword evidence="3 6" id="KW-0597">Phosphoprotein</keyword>
<evidence type="ECO:0000256" key="6">
    <source>
        <dbReference type="PROSITE-ProRule" id="PRU00169"/>
    </source>
</evidence>
<sequence>MRIPIREQLALLVLTSSLVALLALSVATWVNNRNFVVSITTRALSLTASLKAAQISADLLLLQATCSTIVTRILLQEAIRSFYHGNLTAENWTAAGNDVAGALASGGLSALLQVKIFSKNLTGDSRGILNSTAILTGSEIELPLYTYPNGTHYMLGDSEFGYPPPLYPNITYRSTNETDPDDPTTNGTLATAFSDFPLNDTSLLFLGPLLINDSYALVSLTLPIVGNGDKKILAYMTVVAAATSFISVTTSREGLGDTGVVLLVGPNRRENLFRYENRPATVDYVPDLEQLRNASVKYVFPPAKVGENKERHIEYKNNVTSSPTNSSSFTMGRYPAVVKGFSLQSQAVNNASSVMSTKNENGDSVAVGFARPSSNLVDWLLVIEQAHSEAWRPIQQLRKIILACVFGTIGFILLVVLPVAHYSVRPIRRLRDATEKSIAPPGYTPNGSIRSERMGGMDDMSDEDIIDEENFTGPPSQASKKKNGFLVRMKRFRRGGRHRSSKAERTEEERRRAFKIPGKVKNRKHWITDELTELTTTFNEMTDELMLQYSSLEDKVQERTAELEISKKAAEAANESKTLFIANISHELKTPLNGILGMCAVCMGEDDLPRIKKSLQVVYKSGDLLLHLLNDLLTFSKNQIGQQLSLEEKEFRLSDVKTQLRTIFDKQIREGKINFSVKYLSPDSIEMSPERQLSEKELPAIGPNGLGRLKDMCLWGDQHRILQVIINLVSNSLKFTPEGGMVAVRIKCLGEAEPSPDGSRNSMGSKDSSRRGSRTSRKSRNRHRNGSGSNNSQTSRLPTGNSASPMKTAGTALLINPMDPKATPHVQVRERSPTPPPPGARTLVFEFEVEDTGPGIPEHLQQSVFEPFVQADLGLSKKYGGTGLGLSICSQLATLMGGNITLESTLGKGSSFKMKIPLKFVKERAASTSSMGSDPHGSRPGSRPLSVASKVGERSPSTKIGGDLTPTGGPGPNKNMNFEKDVQPRLVGLSQPFFASAANPSPPATQSKDKQLEVLEHVTATKEPEGKLRVLVAEDNLVNQEVVLRMLKLEDIYDVVVAKDGQEAYDMVKQSMDNGQFFNLIFMDIQMPNLDGLQSTRLIRQMGYSAPIVALTAFAEESNVKECYDSGMDMFLSKPIRRPALKQVLKKFATIPEESETVDGNSITRKSTPEKDKASPKTGTSPSDSNLIPTQITGTTAP</sequence>
<dbReference type="SMART" id="SM00448">
    <property type="entry name" value="REC"/>
    <property type="match status" value="1"/>
</dbReference>
<dbReference type="PRINTS" id="PR00344">
    <property type="entry name" value="BCTRLSENSOR"/>
</dbReference>
<feature type="region of interest" description="Disordered" evidence="7">
    <location>
        <begin position="1155"/>
        <end position="1198"/>
    </location>
</feature>